<comment type="caution">
    <text evidence="1">The sequence shown here is derived from an EMBL/GenBank/DDBJ whole genome shotgun (WGS) entry which is preliminary data.</text>
</comment>
<keyword evidence="2" id="KW-1185">Reference proteome</keyword>
<dbReference type="EMBL" id="BAAACA010000034">
    <property type="protein sequence ID" value="GAA0612792.1"/>
    <property type="molecule type" value="Genomic_DNA"/>
</dbReference>
<proteinExistence type="predicted"/>
<sequence length="63" mass="6685">MLFAVVPPLRGVSREDDERAVPRGQNEGVAQPAVTPLGVTAGWLWFSGIHCNPSALTARCGPK</sequence>
<gene>
    <name evidence="1" type="ORF">GCM10010394_48330</name>
</gene>
<organism evidence="1 2">
    <name type="scientific">Streptomyces crystallinus</name>
    <dbReference type="NCBI Taxonomy" id="68191"/>
    <lineage>
        <taxon>Bacteria</taxon>
        <taxon>Bacillati</taxon>
        <taxon>Actinomycetota</taxon>
        <taxon>Actinomycetes</taxon>
        <taxon>Kitasatosporales</taxon>
        <taxon>Streptomycetaceae</taxon>
        <taxon>Streptomyces</taxon>
    </lineage>
</organism>
<name>A0ABP3RLJ9_9ACTN</name>
<reference evidence="2" key="1">
    <citation type="journal article" date="2019" name="Int. J. Syst. Evol. Microbiol.">
        <title>The Global Catalogue of Microorganisms (GCM) 10K type strain sequencing project: providing services to taxonomists for standard genome sequencing and annotation.</title>
        <authorList>
            <consortium name="The Broad Institute Genomics Platform"/>
            <consortium name="The Broad Institute Genome Sequencing Center for Infectious Disease"/>
            <person name="Wu L."/>
            <person name="Ma J."/>
        </authorList>
    </citation>
    <scope>NUCLEOTIDE SEQUENCE [LARGE SCALE GENOMIC DNA]</scope>
    <source>
        <strain evidence="2">JCM 5067</strain>
    </source>
</reference>
<protein>
    <submittedName>
        <fullName evidence="1">Uncharacterized protein</fullName>
    </submittedName>
</protein>
<accession>A0ABP3RLJ9</accession>
<dbReference type="Proteomes" id="UP001500668">
    <property type="component" value="Unassembled WGS sequence"/>
</dbReference>
<evidence type="ECO:0000313" key="1">
    <source>
        <dbReference type="EMBL" id="GAA0612792.1"/>
    </source>
</evidence>
<evidence type="ECO:0000313" key="2">
    <source>
        <dbReference type="Proteomes" id="UP001500668"/>
    </source>
</evidence>